<feature type="domain" description="ArsA HSP20-like" evidence="3">
    <location>
        <begin position="313"/>
        <end position="372"/>
    </location>
</feature>
<evidence type="ECO:0000313" key="5">
    <source>
        <dbReference type="Proteomes" id="UP001205740"/>
    </source>
</evidence>
<evidence type="ECO:0000259" key="2">
    <source>
        <dbReference type="Pfam" id="PF02374"/>
    </source>
</evidence>
<keyword evidence="5" id="KW-1185">Reference proteome</keyword>
<dbReference type="InterPro" id="IPR025723">
    <property type="entry name" value="ArsA/GET3_ATPase-like"/>
</dbReference>
<dbReference type="EMBL" id="JAMTCG010000007">
    <property type="protein sequence ID" value="MCP2162554.1"/>
    <property type="molecule type" value="Genomic_DNA"/>
</dbReference>
<dbReference type="RefSeq" id="WP_253656115.1">
    <property type="nucleotide sequence ID" value="NZ_BAAAOE010000002.1"/>
</dbReference>
<dbReference type="Gene3D" id="3.40.50.300">
    <property type="entry name" value="P-loop containing nucleotide triphosphate hydrolases"/>
    <property type="match status" value="1"/>
</dbReference>
<dbReference type="Pfam" id="PF17886">
    <property type="entry name" value="ArsA_HSP20"/>
    <property type="match status" value="1"/>
</dbReference>
<name>A0ABT1H5P4_9NOCA</name>
<organism evidence="4 5">
    <name type="scientific">Williamsia serinedens</name>
    <dbReference type="NCBI Taxonomy" id="391736"/>
    <lineage>
        <taxon>Bacteria</taxon>
        <taxon>Bacillati</taxon>
        <taxon>Actinomycetota</taxon>
        <taxon>Actinomycetes</taxon>
        <taxon>Mycobacteriales</taxon>
        <taxon>Nocardiaceae</taxon>
        <taxon>Williamsia</taxon>
    </lineage>
</organism>
<dbReference type="InterPro" id="IPR027417">
    <property type="entry name" value="P-loop_NTPase"/>
</dbReference>
<sequence length="387" mass="40455">MLGPGGAGVSTVAAAVAVGATSSRRVRQAIPDRSDAGGTLLVTLDRFRQASRVFGVYSTPGTPVAVSQQAHLLELDTLAMLGESWAILRGPVSLAGGLAADVAAIDPEELAGMPGVEQMLAWRRIRDEAVSGRWRRIVVDCSGGIDPIGFLGVPGLVAGYLERIWPRHRRLAGAAETPRLAGGAGVVDQLAADCADIAGLLVDPSVTRAHLVTPAGDHGREATHRLLAALDLMGISTCGVVVNRGRDDGRDLVPAHRGPALPVTVAHELSVEPRTVAALRRLGIEVPDGPPAPAGSAAAEVEHVSGTGLSSVYRLSWRQPLPDPDTLALGRSGDDLLVTLSGVRHRVTLPSVLRRCTVLDARWDDGTLSVRFTPDPAVWPRAGHADD</sequence>
<dbReference type="Pfam" id="PF02374">
    <property type="entry name" value="ArsA_ATPase"/>
    <property type="match status" value="1"/>
</dbReference>
<evidence type="ECO:0000259" key="3">
    <source>
        <dbReference type="Pfam" id="PF17886"/>
    </source>
</evidence>
<dbReference type="InterPro" id="IPR040612">
    <property type="entry name" value="ArsA_HSP20-like"/>
</dbReference>
<evidence type="ECO:0000256" key="1">
    <source>
        <dbReference type="ARBA" id="ARBA00011040"/>
    </source>
</evidence>
<protein>
    <submittedName>
        <fullName evidence="4">Arsenite-transporting ATPase</fullName>
    </submittedName>
</protein>
<dbReference type="Gene3D" id="2.60.40.790">
    <property type="match status" value="1"/>
</dbReference>
<accession>A0ABT1H5P4</accession>
<dbReference type="PANTHER" id="PTHR10803">
    <property type="entry name" value="ARSENICAL PUMP-DRIVING ATPASE ARSENITE-TRANSLOCATING ATPASE"/>
    <property type="match status" value="1"/>
</dbReference>
<dbReference type="PANTHER" id="PTHR10803:SF3">
    <property type="entry name" value="ATPASE GET3"/>
    <property type="match status" value="1"/>
</dbReference>
<proteinExistence type="inferred from homology"/>
<gene>
    <name evidence="4" type="ORF">LX12_003762</name>
</gene>
<dbReference type="SUPFAM" id="SSF52540">
    <property type="entry name" value="P-loop containing nucleoside triphosphate hydrolases"/>
    <property type="match status" value="1"/>
</dbReference>
<dbReference type="InterPro" id="IPR008978">
    <property type="entry name" value="HSP20-like_chaperone"/>
</dbReference>
<comment type="caution">
    <text evidence="4">The sequence shown here is derived from an EMBL/GenBank/DDBJ whole genome shotgun (WGS) entry which is preliminary data.</text>
</comment>
<evidence type="ECO:0000313" key="4">
    <source>
        <dbReference type="EMBL" id="MCP2162554.1"/>
    </source>
</evidence>
<feature type="domain" description="ArsA/GET3 Anion-transporting ATPase-like" evidence="2">
    <location>
        <begin position="3"/>
        <end position="244"/>
    </location>
</feature>
<comment type="similarity">
    <text evidence="1">Belongs to the arsA ATPase family.</text>
</comment>
<reference evidence="4 5" key="1">
    <citation type="submission" date="2022-06" db="EMBL/GenBank/DDBJ databases">
        <title>Genomic Encyclopedia of Archaeal and Bacterial Type Strains, Phase II (KMG-II): from individual species to whole genera.</title>
        <authorList>
            <person name="Goeker M."/>
        </authorList>
    </citation>
    <scope>NUCLEOTIDE SEQUENCE [LARGE SCALE GENOMIC DNA]</scope>
    <source>
        <strain evidence="4 5">DSM 45037</strain>
    </source>
</reference>
<dbReference type="Proteomes" id="UP001205740">
    <property type="component" value="Unassembled WGS sequence"/>
</dbReference>
<dbReference type="InterPro" id="IPR016300">
    <property type="entry name" value="ATPase_ArsA/GET3"/>
</dbReference>